<evidence type="ECO:0000256" key="1">
    <source>
        <dbReference type="SAM" id="MobiDB-lite"/>
    </source>
</evidence>
<name>W5SZA4_9SPIR</name>
<feature type="non-terminal residue" evidence="2">
    <location>
        <position position="1"/>
    </location>
</feature>
<proteinExistence type="predicted"/>
<dbReference type="HOGENOM" id="CLU_714790_0_0_12"/>
<organism evidence="2">
    <name type="scientific">Borrelia coriaceae ATCC 43381</name>
    <dbReference type="NCBI Taxonomy" id="1408429"/>
    <lineage>
        <taxon>Bacteria</taxon>
        <taxon>Pseudomonadati</taxon>
        <taxon>Spirochaetota</taxon>
        <taxon>Spirochaetia</taxon>
        <taxon>Spirochaetales</taxon>
        <taxon>Borreliaceae</taxon>
        <taxon>Borrelia</taxon>
    </lineage>
</organism>
<keyword evidence="2" id="KW-0614">Plasmid</keyword>
<dbReference type="AlphaFoldDB" id="W5SZA4"/>
<sequence length="387" mass="44114">QEWIHSSILTPLSNISESVMELLGKLKNLVSYVTIKFVSGFKIALDPIIEMFKKLTNWVTNLWDKMKGFWGVSKDSEQKTNTSLSNDEGGKKKDEPDRVKKLNDNLIKDYKALQEQIFIRQREVALKPLKEQEKATRDLQATINAKNKEFIKRYGKSFNSLTADNQKTLANVEKEVSNFAKSNFSFVSEHKDLQNEISKLSRDILVLPYEEQEKAMRKLANDINKKKEEFVSKYLKSFDTLNDSNKSTLLQIVKQSEQVLEESSDNFKSFFSMLLDSLLDNFSGIVNQDLGKSFAEGSGKVADTLTSSLFDVSKSMLSSTGPLGAMASAGLDFVLGIFTGFEQQRMKEIEAKRDKDLDELVKQSEVELMRLEEGFDREIAMRKEKLN</sequence>
<feature type="region of interest" description="Disordered" evidence="1">
    <location>
        <begin position="76"/>
        <end position="97"/>
    </location>
</feature>
<feature type="non-terminal residue" evidence="2">
    <location>
        <position position="387"/>
    </location>
</feature>
<gene>
    <name evidence="2" type="ORF">BCO_0119804</name>
</gene>
<geneLocation type="plasmid" evidence="2">
    <name>unnamed</name>
</geneLocation>
<feature type="compositionally biased region" description="Basic and acidic residues" evidence="1">
    <location>
        <begin position="88"/>
        <end position="97"/>
    </location>
</feature>
<dbReference type="EMBL" id="CP005823">
    <property type="protein sequence ID" value="AHH12013.1"/>
    <property type="molecule type" value="Genomic_DNA"/>
</dbReference>
<accession>W5SZA4</accession>
<evidence type="ECO:0000313" key="2">
    <source>
        <dbReference type="EMBL" id="AHH12013.1"/>
    </source>
</evidence>
<protein>
    <submittedName>
        <fullName evidence="2">Putative membrane spanning protein</fullName>
    </submittedName>
</protein>
<reference evidence="2" key="1">
    <citation type="submission" date="2013-04" db="EMBL/GenBank/DDBJ databases">
        <title>Comparative Genomics of Relapsing Fever Spirochetes.</title>
        <authorList>
            <person name="Schwan T.G."/>
            <person name="Raffel S.J."/>
            <person name="Porcella S.F."/>
            <person name="Martens C.A."/>
            <person name="Bruno D.P."/>
            <person name="Ricklefs S.M."/>
            <person name="Barbian K.B."/>
        </authorList>
    </citation>
    <scope>NUCLEOTIDE SEQUENCE</scope>
    <source>
        <strain evidence="2">Co53</strain>
        <plasmid evidence="2">unnamed</plasmid>
    </source>
</reference>